<dbReference type="InterPro" id="IPR001138">
    <property type="entry name" value="Zn2Cys6_DnaBD"/>
</dbReference>
<evidence type="ECO:0000259" key="2">
    <source>
        <dbReference type="PROSITE" id="PS50048"/>
    </source>
</evidence>
<dbReference type="PROSITE" id="PS00463">
    <property type="entry name" value="ZN2_CY6_FUNGAL_1"/>
    <property type="match status" value="1"/>
</dbReference>
<evidence type="ECO:0000256" key="1">
    <source>
        <dbReference type="ARBA" id="ARBA00023242"/>
    </source>
</evidence>
<organism evidence="3 4">
    <name type="scientific">Massarina eburnea CBS 473.64</name>
    <dbReference type="NCBI Taxonomy" id="1395130"/>
    <lineage>
        <taxon>Eukaryota</taxon>
        <taxon>Fungi</taxon>
        <taxon>Dikarya</taxon>
        <taxon>Ascomycota</taxon>
        <taxon>Pezizomycotina</taxon>
        <taxon>Dothideomycetes</taxon>
        <taxon>Pleosporomycetidae</taxon>
        <taxon>Pleosporales</taxon>
        <taxon>Massarineae</taxon>
        <taxon>Massarinaceae</taxon>
        <taxon>Massarina</taxon>
    </lineage>
</organism>
<sequence length="317" mass="35412">MVGVPGRSKACVTCRTRRKGCDLRTPTCGQCERRGIVCGGYDLYRMWITHTAVPTKKITRIRSFSNRRNNATISSSDAFSTRTAPFQALSPSHPNGMGCYSLATSAHTSNIVELFFNMWNPDNDNASDQMATHHVDGFENMMSSLYVQDEALRLALLAIGTGLLGKKKNDENLVRQGRILYGRGLKEMGNALTDPRRAHSEAILAVPRINGLFEMVFGADKDITVQAQSWLSHARGLITMYTARRPESYIDGVAHNLFKDGRKTVIIRDIRARKASTLNEKPWKTIPWTKHPKTPKDLFMDNLASIPEILSNIDDLA</sequence>
<dbReference type="InterPro" id="IPR036864">
    <property type="entry name" value="Zn2-C6_fun-type_DNA-bd_sf"/>
</dbReference>
<dbReference type="InterPro" id="IPR053178">
    <property type="entry name" value="Osmoadaptation_assoc"/>
</dbReference>
<dbReference type="PANTHER" id="PTHR38111">
    <property type="entry name" value="ZN(2)-C6 FUNGAL-TYPE DOMAIN-CONTAINING PROTEIN-RELATED"/>
    <property type="match status" value="1"/>
</dbReference>
<protein>
    <recommendedName>
        <fullName evidence="2">Zn(2)-C6 fungal-type domain-containing protein</fullName>
    </recommendedName>
</protein>
<dbReference type="AlphaFoldDB" id="A0A6A6S2S1"/>
<keyword evidence="1" id="KW-0539">Nucleus</keyword>
<dbReference type="PANTHER" id="PTHR38111:SF11">
    <property type="entry name" value="TRANSCRIPTION FACTOR DOMAIN-CONTAINING PROTEIN-RELATED"/>
    <property type="match status" value="1"/>
</dbReference>
<evidence type="ECO:0000313" key="4">
    <source>
        <dbReference type="Proteomes" id="UP000799753"/>
    </source>
</evidence>
<feature type="domain" description="Zn(2)-C6 fungal-type" evidence="2">
    <location>
        <begin position="10"/>
        <end position="38"/>
    </location>
</feature>
<dbReference type="GO" id="GO:0000981">
    <property type="term" value="F:DNA-binding transcription factor activity, RNA polymerase II-specific"/>
    <property type="evidence" value="ECO:0007669"/>
    <property type="project" value="InterPro"/>
</dbReference>
<proteinExistence type="predicted"/>
<accession>A0A6A6S2S1</accession>
<dbReference type="CDD" id="cd00067">
    <property type="entry name" value="GAL4"/>
    <property type="match status" value="1"/>
</dbReference>
<name>A0A6A6S2S1_9PLEO</name>
<dbReference type="Pfam" id="PF00172">
    <property type="entry name" value="Zn_clus"/>
    <property type="match status" value="1"/>
</dbReference>
<reference evidence="3" key="1">
    <citation type="journal article" date="2020" name="Stud. Mycol.">
        <title>101 Dothideomycetes genomes: a test case for predicting lifestyles and emergence of pathogens.</title>
        <authorList>
            <person name="Haridas S."/>
            <person name="Albert R."/>
            <person name="Binder M."/>
            <person name="Bloem J."/>
            <person name="Labutti K."/>
            <person name="Salamov A."/>
            <person name="Andreopoulos B."/>
            <person name="Baker S."/>
            <person name="Barry K."/>
            <person name="Bills G."/>
            <person name="Bluhm B."/>
            <person name="Cannon C."/>
            <person name="Castanera R."/>
            <person name="Culley D."/>
            <person name="Daum C."/>
            <person name="Ezra D."/>
            <person name="Gonzalez J."/>
            <person name="Henrissat B."/>
            <person name="Kuo A."/>
            <person name="Liang C."/>
            <person name="Lipzen A."/>
            <person name="Lutzoni F."/>
            <person name="Magnuson J."/>
            <person name="Mondo S."/>
            <person name="Nolan M."/>
            <person name="Ohm R."/>
            <person name="Pangilinan J."/>
            <person name="Park H.-J."/>
            <person name="Ramirez L."/>
            <person name="Alfaro M."/>
            <person name="Sun H."/>
            <person name="Tritt A."/>
            <person name="Yoshinaga Y."/>
            <person name="Zwiers L.-H."/>
            <person name="Turgeon B."/>
            <person name="Goodwin S."/>
            <person name="Spatafora J."/>
            <person name="Crous P."/>
            <person name="Grigoriev I."/>
        </authorList>
    </citation>
    <scope>NUCLEOTIDE SEQUENCE</scope>
    <source>
        <strain evidence="3">CBS 473.64</strain>
    </source>
</reference>
<dbReference type="GO" id="GO:0008270">
    <property type="term" value="F:zinc ion binding"/>
    <property type="evidence" value="ECO:0007669"/>
    <property type="project" value="InterPro"/>
</dbReference>
<dbReference type="OrthoDB" id="3525185at2759"/>
<dbReference type="PROSITE" id="PS50048">
    <property type="entry name" value="ZN2_CY6_FUNGAL_2"/>
    <property type="match status" value="1"/>
</dbReference>
<dbReference type="Proteomes" id="UP000799753">
    <property type="component" value="Unassembled WGS sequence"/>
</dbReference>
<feature type="non-terminal residue" evidence="3">
    <location>
        <position position="317"/>
    </location>
</feature>
<dbReference type="Gene3D" id="4.10.240.10">
    <property type="entry name" value="Zn(2)-C6 fungal-type DNA-binding domain"/>
    <property type="match status" value="1"/>
</dbReference>
<evidence type="ECO:0000313" key="3">
    <source>
        <dbReference type="EMBL" id="KAF2642176.1"/>
    </source>
</evidence>
<dbReference type="SMART" id="SM00066">
    <property type="entry name" value="GAL4"/>
    <property type="match status" value="1"/>
</dbReference>
<gene>
    <name evidence="3" type="ORF">P280DRAFT_424988</name>
</gene>
<dbReference type="EMBL" id="MU006782">
    <property type="protein sequence ID" value="KAF2642176.1"/>
    <property type="molecule type" value="Genomic_DNA"/>
</dbReference>
<keyword evidence="4" id="KW-1185">Reference proteome</keyword>
<dbReference type="SUPFAM" id="SSF57701">
    <property type="entry name" value="Zn2/Cys6 DNA-binding domain"/>
    <property type="match status" value="1"/>
</dbReference>